<dbReference type="AlphaFoldDB" id="A0A5S6R0K6"/>
<sequence length="58" mass="6418">MPKNSVFGTPNRLTQACRNANAIVSVDVFCMGIASGHLVHLSMHVRMLCDGCRWCIVR</sequence>
<protein>
    <submittedName>
        <fullName evidence="2">Uncharacterized protein</fullName>
    </submittedName>
</protein>
<reference evidence="2" key="1">
    <citation type="submission" date="2019-12" db="UniProtKB">
        <authorList>
            <consortium name="WormBaseParasite"/>
        </authorList>
    </citation>
    <scope>IDENTIFICATION</scope>
</reference>
<dbReference type="WBParaSite" id="TMUE_3000012697.1">
    <property type="protein sequence ID" value="TMUE_3000012697.1"/>
    <property type="gene ID" value="WBGene00295678"/>
</dbReference>
<proteinExistence type="predicted"/>
<name>A0A5S6R0K6_TRIMR</name>
<dbReference type="Proteomes" id="UP000046395">
    <property type="component" value="Unassembled WGS sequence"/>
</dbReference>
<accession>A0A5S6R0K6</accession>
<keyword evidence="1" id="KW-1185">Reference proteome</keyword>
<evidence type="ECO:0000313" key="1">
    <source>
        <dbReference type="Proteomes" id="UP000046395"/>
    </source>
</evidence>
<organism evidence="1 2">
    <name type="scientific">Trichuris muris</name>
    <name type="common">Mouse whipworm</name>
    <dbReference type="NCBI Taxonomy" id="70415"/>
    <lineage>
        <taxon>Eukaryota</taxon>
        <taxon>Metazoa</taxon>
        <taxon>Ecdysozoa</taxon>
        <taxon>Nematoda</taxon>
        <taxon>Enoplea</taxon>
        <taxon>Dorylaimia</taxon>
        <taxon>Trichinellida</taxon>
        <taxon>Trichuridae</taxon>
        <taxon>Trichuris</taxon>
    </lineage>
</organism>
<evidence type="ECO:0000313" key="2">
    <source>
        <dbReference type="WBParaSite" id="TMUE_3000012697.1"/>
    </source>
</evidence>